<protein>
    <recommendedName>
        <fullName evidence="3">beta-N-acetylhexosaminidase</fullName>
        <ecNumber evidence="3">3.2.1.52</ecNumber>
    </recommendedName>
</protein>
<dbReference type="Gene3D" id="3.20.20.300">
    <property type="entry name" value="Glycoside hydrolase, family 3, N-terminal domain"/>
    <property type="match status" value="1"/>
</dbReference>
<name>A0A511J8T4_9CELL</name>
<evidence type="ECO:0000256" key="5">
    <source>
        <dbReference type="ARBA" id="ARBA00023295"/>
    </source>
</evidence>
<evidence type="ECO:0000259" key="8">
    <source>
        <dbReference type="Pfam" id="PF00933"/>
    </source>
</evidence>
<comment type="caution">
    <text evidence="9">The sequence shown here is derived from an EMBL/GenBank/DDBJ whole genome shotgun (WGS) entry which is preliminary data.</text>
</comment>
<dbReference type="PROSITE" id="PS00775">
    <property type="entry name" value="GLYCOSYL_HYDROL_F3"/>
    <property type="match status" value="1"/>
</dbReference>
<dbReference type="EMBL" id="BJWG01000003">
    <property type="protein sequence ID" value="GEL94406.1"/>
    <property type="molecule type" value="Genomic_DNA"/>
</dbReference>
<evidence type="ECO:0000256" key="6">
    <source>
        <dbReference type="SAM" id="MobiDB-lite"/>
    </source>
</evidence>
<dbReference type="AlphaFoldDB" id="A0A511J8T4"/>
<dbReference type="InterPro" id="IPR019800">
    <property type="entry name" value="Glyco_hydro_3_AS"/>
</dbReference>
<dbReference type="PANTHER" id="PTHR30480:SF13">
    <property type="entry name" value="BETA-HEXOSAMINIDASE"/>
    <property type="match status" value="1"/>
</dbReference>
<keyword evidence="5" id="KW-0326">Glycosidase</keyword>
<feature type="region of interest" description="Disordered" evidence="6">
    <location>
        <begin position="32"/>
        <end position="63"/>
    </location>
</feature>
<keyword evidence="7" id="KW-0472">Membrane</keyword>
<evidence type="ECO:0000256" key="3">
    <source>
        <dbReference type="ARBA" id="ARBA00012663"/>
    </source>
</evidence>
<dbReference type="GO" id="GO:0005975">
    <property type="term" value="P:carbohydrate metabolic process"/>
    <property type="evidence" value="ECO:0007669"/>
    <property type="project" value="InterPro"/>
</dbReference>
<sequence length="400" mass="41207">MTRAAWWGLGALVAVVLGIFVAVLWNESLRPDETAASPTPAPSEVATTTAEPTPSPTPTTDGWTLEQKVGQLFVVGVDLTEQAKVSEDSITAHHVGNIFLHGRSQASAADVATLVGRYTSLVGPDTTGGLPMFVSTDQEGGQVQVLQGPDFPAIPSALDQATFEPADLQQQATTWGMQLAAAGVNLNLAPVMDLVPAGTEASNPPVGALQRNYGTDPAGVAAHANAFAAGMRDAGLWVAIKHFPGLGRVTADTDSTADVTDDVTTGDDDAIGVFREGIEAGAELVMVSTAVYTHLDPSAPAAFSSAVVTDLLRGDLGFGGLVITDDVSGAEQVQSWSPADRAIAAIDAGVDLVLVSKVPDVCPEMVDAVVHLAQSDPDFAAKVEAAFQRVQAAKQTLPAP</sequence>
<comment type="catalytic activity">
    <reaction evidence="1">
        <text>Hydrolysis of terminal non-reducing N-acetyl-D-hexosamine residues in N-acetyl-beta-D-hexosaminides.</text>
        <dbReference type="EC" id="3.2.1.52"/>
    </reaction>
</comment>
<organism evidence="9 10">
    <name type="scientific">Cellulomonas composti</name>
    <dbReference type="NCBI Taxonomy" id="266130"/>
    <lineage>
        <taxon>Bacteria</taxon>
        <taxon>Bacillati</taxon>
        <taxon>Actinomycetota</taxon>
        <taxon>Actinomycetes</taxon>
        <taxon>Micrococcales</taxon>
        <taxon>Cellulomonadaceae</taxon>
        <taxon>Cellulomonas</taxon>
    </lineage>
</organism>
<proteinExistence type="inferred from homology"/>
<gene>
    <name evidence="9" type="primary">yejJ</name>
    <name evidence="9" type="ORF">CCO02nite_10640</name>
</gene>
<dbReference type="GO" id="GO:0009254">
    <property type="term" value="P:peptidoglycan turnover"/>
    <property type="evidence" value="ECO:0007669"/>
    <property type="project" value="TreeGrafter"/>
</dbReference>
<comment type="similarity">
    <text evidence="2">Belongs to the glycosyl hydrolase 3 family.</text>
</comment>
<dbReference type="Proteomes" id="UP000321720">
    <property type="component" value="Unassembled WGS sequence"/>
</dbReference>
<feature type="domain" description="Glycoside hydrolase family 3 N-terminal" evidence="8">
    <location>
        <begin position="64"/>
        <end position="391"/>
    </location>
</feature>
<evidence type="ECO:0000256" key="4">
    <source>
        <dbReference type="ARBA" id="ARBA00022801"/>
    </source>
</evidence>
<dbReference type="InterPro" id="IPR036962">
    <property type="entry name" value="Glyco_hydro_3_N_sf"/>
</dbReference>
<keyword evidence="10" id="KW-1185">Reference proteome</keyword>
<reference evidence="9 10" key="1">
    <citation type="submission" date="2019-07" db="EMBL/GenBank/DDBJ databases">
        <title>Whole genome shotgun sequence of Cellulomonas composti NBRC 100758.</title>
        <authorList>
            <person name="Hosoyama A."/>
            <person name="Uohara A."/>
            <person name="Ohji S."/>
            <person name="Ichikawa N."/>
        </authorList>
    </citation>
    <scope>NUCLEOTIDE SEQUENCE [LARGE SCALE GENOMIC DNA]</scope>
    <source>
        <strain evidence="9 10">NBRC 100758</strain>
    </source>
</reference>
<dbReference type="RefSeq" id="WP_146842017.1">
    <property type="nucleotide sequence ID" value="NZ_BJWG01000003.1"/>
</dbReference>
<keyword evidence="7" id="KW-1133">Transmembrane helix</keyword>
<dbReference type="EC" id="3.2.1.52" evidence="3"/>
<dbReference type="PANTHER" id="PTHR30480">
    <property type="entry name" value="BETA-HEXOSAMINIDASE-RELATED"/>
    <property type="match status" value="1"/>
</dbReference>
<accession>A0A511J8T4</accession>
<evidence type="ECO:0000313" key="10">
    <source>
        <dbReference type="Proteomes" id="UP000321720"/>
    </source>
</evidence>
<dbReference type="Pfam" id="PF00933">
    <property type="entry name" value="Glyco_hydro_3"/>
    <property type="match status" value="1"/>
</dbReference>
<dbReference type="SUPFAM" id="SSF51445">
    <property type="entry name" value="(Trans)glycosidases"/>
    <property type="match status" value="1"/>
</dbReference>
<feature type="compositionally biased region" description="Low complexity" evidence="6">
    <location>
        <begin position="34"/>
        <end position="52"/>
    </location>
</feature>
<keyword evidence="4" id="KW-0378">Hydrolase</keyword>
<evidence type="ECO:0000256" key="2">
    <source>
        <dbReference type="ARBA" id="ARBA00005336"/>
    </source>
</evidence>
<feature type="transmembrane region" description="Helical" evidence="7">
    <location>
        <begin position="6"/>
        <end position="25"/>
    </location>
</feature>
<dbReference type="InterPro" id="IPR050226">
    <property type="entry name" value="NagZ_Beta-hexosaminidase"/>
</dbReference>
<dbReference type="InterPro" id="IPR001764">
    <property type="entry name" value="Glyco_hydro_3_N"/>
</dbReference>
<dbReference type="OrthoDB" id="9805821at2"/>
<evidence type="ECO:0000313" key="9">
    <source>
        <dbReference type="EMBL" id="GEL94406.1"/>
    </source>
</evidence>
<evidence type="ECO:0000256" key="1">
    <source>
        <dbReference type="ARBA" id="ARBA00001231"/>
    </source>
</evidence>
<dbReference type="InterPro" id="IPR017853">
    <property type="entry name" value="GH"/>
</dbReference>
<keyword evidence="7" id="KW-0812">Transmembrane</keyword>
<evidence type="ECO:0000256" key="7">
    <source>
        <dbReference type="SAM" id="Phobius"/>
    </source>
</evidence>
<dbReference type="GO" id="GO:0004563">
    <property type="term" value="F:beta-N-acetylhexosaminidase activity"/>
    <property type="evidence" value="ECO:0007669"/>
    <property type="project" value="UniProtKB-EC"/>
</dbReference>